<evidence type="ECO:0008006" key="4">
    <source>
        <dbReference type="Google" id="ProtNLM"/>
    </source>
</evidence>
<name>A0A164GDD9_9CRUS</name>
<reference evidence="2 3" key="1">
    <citation type="submission" date="2016-03" db="EMBL/GenBank/DDBJ databases">
        <title>EvidentialGene: Evidence-directed Construction of Genes on Genomes.</title>
        <authorList>
            <person name="Gilbert D.G."/>
            <person name="Choi J.-H."/>
            <person name="Mockaitis K."/>
            <person name="Colbourne J."/>
            <person name="Pfrender M."/>
        </authorList>
    </citation>
    <scope>NUCLEOTIDE SEQUENCE [LARGE SCALE GENOMIC DNA]</scope>
    <source>
        <strain evidence="2 3">Xinb3</strain>
        <tissue evidence="2">Complete organism</tissue>
    </source>
</reference>
<comment type="caution">
    <text evidence="2">The sequence shown here is derived from an EMBL/GenBank/DDBJ whole genome shotgun (WGS) entry which is preliminary data.</text>
</comment>
<organism evidence="2 3">
    <name type="scientific">Daphnia magna</name>
    <dbReference type="NCBI Taxonomy" id="35525"/>
    <lineage>
        <taxon>Eukaryota</taxon>
        <taxon>Metazoa</taxon>
        <taxon>Ecdysozoa</taxon>
        <taxon>Arthropoda</taxon>
        <taxon>Crustacea</taxon>
        <taxon>Branchiopoda</taxon>
        <taxon>Diplostraca</taxon>
        <taxon>Cladocera</taxon>
        <taxon>Anomopoda</taxon>
        <taxon>Daphniidae</taxon>
        <taxon>Daphnia</taxon>
    </lineage>
</organism>
<keyword evidence="1" id="KW-1133">Transmembrane helix</keyword>
<protein>
    <recommendedName>
        <fullName evidence="4">HAT C-terminal dimerisation domain-containing protein</fullName>
    </recommendedName>
</protein>
<gene>
    <name evidence="2" type="ORF">APZ42_005575</name>
</gene>
<evidence type="ECO:0000256" key="1">
    <source>
        <dbReference type="SAM" id="Phobius"/>
    </source>
</evidence>
<evidence type="ECO:0000313" key="2">
    <source>
        <dbReference type="EMBL" id="KZR98825.1"/>
    </source>
</evidence>
<keyword evidence="3" id="KW-1185">Reference proteome</keyword>
<sequence>IPKNVRERTPPTLQLIFSTFPTLRNACDPAKAETEWRALSLLSTEELGLQTEDELRLLSAETFWVLVLKLKSSAGLLFPNVAVVITFIFSLSYSNAIAERVFSFLKINRNDRRNCLSNDVLLGLMRTKFLMKNTHSTAATIKFLDKLIDRVQKVRANAVIVGDEF</sequence>
<dbReference type="EMBL" id="LRGB01015691">
    <property type="protein sequence ID" value="KZR98825.1"/>
    <property type="molecule type" value="Genomic_DNA"/>
</dbReference>
<evidence type="ECO:0000313" key="3">
    <source>
        <dbReference type="Proteomes" id="UP000076858"/>
    </source>
</evidence>
<keyword evidence="1" id="KW-0812">Transmembrane</keyword>
<feature type="transmembrane region" description="Helical" evidence="1">
    <location>
        <begin position="76"/>
        <end position="98"/>
    </location>
</feature>
<keyword evidence="1" id="KW-0472">Membrane</keyword>
<feature type="non-terminal residue" evidence="2">
    <location>
        <position position="1"/>
    </location>
</feature>
<dbReference type="OrthoDB" id="6159421at2759"/>
<dbReference type="Proteomes" id="UP000076858">
    <property type="component" value="Unassembled WGS sequence"/>
</dbReference>
<proteinExistence type="predicted"/>
<dbReference type="AlphaFoldDB" id="A0A164GDD9"/>
<accession>A0A164GDD9</accession>